<evidence type="ECO:0000313" key="1">
    <source>
        <dbReference type="EMBL" id="AOW19329.1"/>
    </source>
</evidence>
<reference evidence="1 3" key="1">
    <citation type="submission" date="2016-10" db="EMBL/GenBank/DDBJ databases">
        <title>Lutibacter sp. LPB0138, isolated from marine gastropod.</title>
        <authorList>
            <person name="Kim E."/>
            <person name="Yi H."/>
        </authorList>
    </citation>
    <scope>NUCLEOTIDE SEQUENCE [LARGE SCALE GENOMIC DNA]</scope>
    <source>
        <strain evidence="1 3">LPB0138</strain>
    </source>
</reference>
<protein>
    <submittedName>
        <fullName evidence="1">Uncharacterized protein</fullName>
    </submittedName>
</protein>
<dbReference type="RefSeq" id="WP_070235459.1">
    <property type="nucleotide sequence ID" value="NZ_CP017478.1"/>
</dbReference>
<keyword evidence="3" id="KW-1185">Reference proteome</keyword>
<dbReference type="Proteomes" id="UP000176050">
    <property type="component" value="Chromosome"/>
</dbReference>
<accession>A0A1D8P417</accession>
<name>A0A1D8P417_9FLAO</name>
<proteinExistence type="predicted"/>
<evidence type="ECO:0000313" key="3">
    <source>
        <dbReference type="Proteomes" id="UP000176050"/>
    </source>
</evidence>
<dbReference type="KEGG" id="lul:LPB138_01200"/>
<dbReference type="EMBL" id="CP017478">
    <property type="protein sequence ID" value="AOW19383.1"/>
    <property type="molecule type" value="Genomic_DNA"/>
</dbReference>
<gene>
    <name evidence="1" type="ORF">LPB138_00925</name>
    <name evidence="2" type="ORF">LPB138_01200</name>
</gene>
<dbReference type="EMBL" id="CP017478">
    <property type="protein sequence ID" value="AOW19329.1"/>
    <property type="molecule type" value="Genomic_DNA"/>
</dbReference>
<evidence type="ECO:0000313" key="2">
    <source>
        <dbReference type="EMBL" id="AOW19383.1"/>
    </source>
</evidence>
<dbReference type="STRING" id="1850246.LPB138_00925"/>
<dbReference type="AlphaFoldDB" id="A0A1D8P417"/>
<dbReference type="OrthoDB" id="1420484at2"/>
<sequence length="194" mass="22813">MSFKSQSNSIPTSEKFIELNDVELNLEINNSQLKSIESSPFESSKSMTKELEMQLQLRKKYIDVIKEIRTEYPKNPLLILESYDFICTGCPADYVTFFNNKILITLRLEDIQNKTLDEIQYTEKRRLTDFKNTMFDDLKIIYKNLDLITKWNSNPSEYGTELDCSDGSKSFYSVYFPNGKIESMYMRCWTAELN</sequence>
<organism evidence="1 3">
    <name type="scientific">Urechidicola croceus</name>
    <dbReference type="NCBI Taxonomy" id="1850246"/>
    <lineage>
        <taxon>Bacteria</taxon>
        <taxon>Pseudomonadati</taxon>
        <taxon>Bacteroidota</taxon>
        <taxon>Flavobacteriia</taxon>
        <taxon>Flavobacteriales</taxon>
        <taxon>Flavobacteriaceae</taxon>
        <taxon>Urechidicola</taxon>
    </lineage>
</organism>
<dbReference type="KEGG" id="lul:LPB138_00925"/>